<accession>A0A318LFZ2</accession>
<keyword evidence="2" id="KW-1185">Reference proteome</keyword>
<sequence length="218" mass="23484">MNPDNPVVRLCAEGMAAEASGDDDAARALFEQAWAAATDDYEACVAAHYLARHQPTPELTLHWNAECLRLADRVGDERVAGFYASLHANLGRCHRDLGDRAAAGEHFRLAARHLADVPAGPYRDWLRYSIADGLRGTGALEPSAASAGAEALLRDLCARGDLRSLCLLLPAYYGDTGSAGDRRHLAEAARMLHAERRLPASDQQRLGEIIGLATSTVD</sequence>
<name>A0A318LFZ2_9PSEU</name>
<protein>
    <recommendedName>
        <fullName evidence="3">Tetratricopeptide repeat protein</fullName>
    </recommendedName>
</protein>
<reference evidence="1 2" key="1">
    <citation type="submission" date="2016-07" db="EMBL/GenBank/DDBJ databases">
        <title>Draft genome sequence of Prauserella sp. YIM 121212, isolated from alkaline soil.</title>
        <authorList>
            <person name="Ruckert C."/>
            <person name="Albersmeier A."/>
            <person name="Jiang C.-L."/>
            <person name="Jiang Y."/>
            <person name="Kalinowski J."/>
            <person name="Schneider O."/>
            <person name="Winkler A."/>
            <person name="Zotchev S.B."/>
        </authorList>
    </citation>
    <scope>NUCLEOTIDE SEQUENCE [LARGE SCALE GENOMIC DNA]</scope>
    <source>
        <strain evidence="1 2">YIM 121212</strain>
    </source>
</reference>
<dbReference type="RefSeq" id="WP_210407050.1">
    <property type="nucleotide sequence ID" value="NZ_MASU01000014.1"/>
</dbReference>
<comment type="caution">
    <text evidence="1">The sequence shown here is derived from an EMBL/GenBank/DDBJ whole genome shotgun (WGS) entry which is preliminary data.</text>
</comment>
<evidence type="ECO:0000313" key="2">
    <source>
        <dbReference type="Proteomes" id="UP000247892"/>
    </source>
</evidence>
<dbReference type="Gene3D" id="1.25.40.10">
    <property type="entry name" value="Tetratricopeptide repeat domain"/>
    <property type="match status" value="1"/>
</dbReference>
<dbReference type="InterPro" id="IPR011990">
    <property type="entry name" value="TPR-like_helical_dom_sf"/>
</dbReference>
<gene>
    <name evidence="1" type="ORF">BA062_30825</name>
</gene>
<proteinExistence type="predicted"/>
<evidence type="ECO:0008006" key="3">
    <source>
        <dbReference type="Google" id="ProtNLM"/>
    </source>
</evidence>
<dbReference type="AlphaFoldDB" id="A0A318LFZ2"/>
<dbReference type="SUPFAM" id="SSF48452">
    <property type="entry name" value="TPR-like"/>
    <property type="match status" value="1"/>
</dbReference>
<organism evidence="1 2">
    <name type="scientific">Prauserella flavalba</name>
    <dbReference type="NCBI Taxonomy" id="1477506"/>
    <lineage>
        <taxon>Bacteria</taxon>
        <taxon>Bacillati</taxon>
        <taxon>Actinomycetota</taxon>
        <taxon>Actinomycetes</taxon>
        <taxon>Pseudonocardiales</taxon>
        <taxon>Pseudonocardiaceae</taxon>
        <taxon>Prauserella</taxon>
    </lineage>
</organism>
<dbReference type="Proteomes" id="UP000247892">
    <property type="component" value="Unassembled WGS sequence"/>
</dbReference>
<dbReference type="EMBL" id="MASU01000014">
    <property type="protein sequence ID" value="PXY21940.1"/>
    <property type="molecule type" value="Genomic_DNA"/>
</dbReference>
<evidence type="ECO:0000313" key="1">
    <source>
        <dbReference type="EMBL" id="PXY21940.1"/>
    </source>
</evidence>